<proteinExistence type="predicted"/>
<dbReference type="AlphaFoldDB" id="A0AAE0M583"/>
<evidence type="ECO:0000256" key="1">
    <source>
        <dbReference type="SAM" id="MobiDB-lite"/>
    </source>
</evidence>
<name>A0AAE0M583_9PEZI</name>
<keyword evidence="2" id="KW-0732">Signal</keyword>
<organism evidence="3 4">
    <name type="scientific">Apodospora peruviana</name>
    <dbReference type="NCBI Taxonomy" id="516989"/>
    <lineage>
        <taxon>Eukaryota</taxon>
        <taxon>Fungi</taxon>
        <taxon>Dikarya</taxon>
        <taxon>Ascomycota</taxon>
        <taxon>Pezizomycotina</taxon>
        <taxon>Sordariomycetes</taxon>
        <taxon>Sordariomycetidae</taxon>
        <taxon>Sordariales</taxon>
        <taxon>Lasiosphaeriaceae</taxon>
        <taxon>Apodospora</taxon>
    </lineage>
</organism>
<gene>
    <name evidence="3" type="ORF">B0H66DRAFT_233418</name>
</gene>
<evidence type="ECO:0000313" key="3">
    <source>
        <dbReference type="EMBL" id="KAK3318334.1"/>
    </source>
</evidence>
<comment type="caution">
    <text evidence="3">The sequence shown here is derived from an EMBL/GenBank/DDBJ whole genome shotgun (WGS) entry which is preliminary data.</text>
</comment>
<evidence type="ECO:0000313" key="4">
    <source>
        <dbReference type="Proteomes" id="UP001283341"/>
    </source>
</evidence>
<protein>
    <submittedName>
        <fullName evidence="3">Uncharacterized protein</fullName>
    </submittedName>
</protein>
<sequence length="362" mass="40419">MRVLSAAWQLLLLGVASASLLHESAPTTSSAQLRLASSPGERMEAAANNIPGVVETEFPVDEQDKSFDQQSAELDYLRLQIIKLQAEISEREDRLGWNLKQAKPDSINNCDGFGCILRYTSRTAIRFITSLIGDEVAFLDRHQSHTRGNQSHGNHTHSSPHFCECPYPPHHNPYLLGTDAGTLTGLVLVTLVLILVRTLQKTCVAASKIRQRLFVQCGEEVVSASPSLPSYSRHAAVRFRNFLMSFGGLLLLHHRRRGEQQRDNAALLRSQYCLEEGKKKEESMRFDRVSSEKFGEKDDMDGHEKSKDCEDMNREEETLSMSREIASFRSVVDMVSDMVAAEEGRRPTAAASVLSKVNDVDS</sequence>
<feature type="region of interest" description="Disordered" evidence="1">
    <location>
        <begin position="284"/>
        <end position="320"/>
    </location>
</feature>
<feature type="region of interest" description="Disordered" evidence="1">
    <location>
        <begin position="341"/>
        <end position="362"/>
    </location>
</feature>
<feature type="chain" id="PRO_5042042026" evidence="2">
    <location>
        <begin position="19"/>
        <end position="362"/>
    </location>
</feature>
<accession>A0AAE0M583</accession>
<dbReference type="EMBL" id="JAUEDM010000004">
    <property type="protein sequence ID" value="KAK3318334.1"/>
    <property type="molecule type" value="Genomic_DNA"/>
</dbReference>
<reference evidence="3" key="1">
    <citation type="journal article" date="2023" name="Mol. Phylogenet. Evol.">
        <title>Genome-scale phylogeny and comparative genomics of the fungal order Sordariales.</title>
        <authorList>
            <person name="Hensen N."/>
            <person name="Bonometti L."/>
            <person name="Westerberg I."/>
            <person name="Brannstrom I.O."/>
            <person name="Guillou S."/>
            <person name="Cros-Aarteil S."/>
            <person name="Calhoun S."/>
            <person name="Haridas S."/>
            <person name="Kuo A."/>
            <person name="Mondo S."/>
            <person name="Pangilinan J."/>
            <person name="Riley R."/>
            <person name="LaButti K."/>
            <person name="Andreopoulos B."/>
            <person name="Lipzen A."/>
            <person name="Chen C."/>
            <person name="Yan M."/>
            <person name="Daum C."/>
            <person name="Ng V."/>
            <person name="Clum A."/>
            <person name="Steindorff A."/>
            <person name="Ohm R.A."/>
            <person name="Martin F."/>
            <person name="Silar P."/>
            <person name="Natvig D.O."/>
            <person name="Lalanne C."/>
            <person name="Gautier V."/>
            <person name="Ament-Velasquez S.L."/>
            <person name="Kruys A."/>
            <person name="Hutchinson M.I."/>
            <person name="Powell A.J."/>
            <person name="Barry K."/>
            <person name="Miller A.N."/>
            <person name="Grigoriev I.V."/>
            <person name="Debuchy R."/>
            <person name="Gladieux P."/>
            <person name="Hiltunen Thoren M."/>
            <person name="Johannesson H."/>
        </authorList>
    </citation>
    <scope>NUCLEOTIDE SEQUENCE</scope>
    <source>
        <strain evidence="3">CBS 118394</strain>
    </source>
</reference>
<evidence type="ECO:0000256" key="2">
    <source>
        <dbReference type="SAM" id="SignalP"/>
    </source>
</evidence>
<dbReference type="Proteomes" id="UP001283341">
    <property type="component" value="Unassembled WGS sequence"/>
</dbReference>
<feature type="compositionally biased region" description="Basic and acidic residues" evidence="1">
    <location>
        <begin position="284"/>
        <end position="317"/>
    </location>
</feature>
<reference evidence="3" key="2">
    <citation type="submission" date="2023-06" db="EMBL/GenBank/DDBJ databases">
        <authorList>
            <consortium name="Lawrence Berkeley National Laboratory"/>
            <person name="Haridas S."/>
            <person name="Hensen N."/>
            <person name="Bonometti L."/>
            <person name="Westerberg I."/>
            <person name="Brannstrom I.O."/>
            <person name="Guillou S."/>
            <person name="Cros-Aarteil S."/>
            <person name="Calhoun S."/>
            <person name="Kuo A."/>
            <person name="Mondo S."/>
            <person name="Pangilinan J."/>
            <person name="Riley R."/>
            <person name="Labutti K."/>
            <person name="Andreopoulos B."/>
            <person name="Lipzen A."/>
            <person name="Chen C."/>
            <person name="Yanf M."/>
            <person name="Daum C."/>
            <person name="Ng V."/>
            <person name="Clum A."/>
            <person name="Steindorff A."/>
            <person name="Ohm R."/>
            <person name="Martin F."/>
            <person name="Silar P."/>
            <person name="Natvig D."/>
            <person name="Lalanne C."/>
            <person name="Gautier V."/>
            <person name="Ament-Velasquez S.L."/>
            <person name="Kruys A."/>
            <person name="Hutchinson M.I."/>
            <person name="Powell A.J."/>
            <person name="Barry K."/>
            <person name="Miller A.N."/>
            <person name="Grigoriev I.V."/>
            <person name="Debuchy R."/>
            <person name="Gladieux P."/>
            <person name="Thoren M.H."/>
            <person name="Johannesson H."/>
        </authorList>
    </citation>
    <scope>NUCLEOTIDE SEQUENCE</scope>
    <source>
        <strain evidence="3">CBS 118394</strain>
    </source>
</reference>
<keyword evidence="4" id="KW-1185">Reference proteome</keyword>
<feature type="signal peptide" evidence="2">
    <location>
        <begin position="1"/>
        <end position="18"/>
    </location>
</feature>